<dbReference type="Pfam" id="PF13280">
    <property type="entry name" value="WYL"/>
    <property type="match status" value="1"/>
</dbReference>
<keyword evidence="4" id="KW-1185">Reference proteome</keyword>
<dbReference type="InterPro" id="IPR026881">
    <property type="entry name" value="WYL_dom"/>
</dbReference>
<dbReference type="PANTHER" id="PTHR34580">
    <property type="match status" value="1"/>
</dbReference>
<proteinExistence type="predicted"/>
<evidence type="ECO:0000313" key="4">
    <source>
        <dbReference type="Proteomes" id="UP000315252"/>
    </source>
</evidence>
<dbReference type="InterPro" id="IPR036390">
    <property type="entry name" value="WH_DNA-bd_sf"/>
</dbReference>
<feature type="domain" description="Helix-turn-helix type 11" evidence="1">
    <location>
        <begin position="6"/>
        <end position="59"/>
    </location>
</feature>
<dbReference type="OrthoDB" id="9807255at2"/>
<dbReference type="Proteomes" id="UP000315252">
    <property type="component" value="Unassembled WGS sequence"/>
</dbReference>
<dbReference type="InterPro" id="IPR036388">
    <property type="entry name" value="WH-like_DNA-bd_sf"/>
</dbReference>
<dbReference type="RefSeq" id="WP_142894925.1">
    <property type="nucleotide sequence ID" value="NZ_ML660052.1"/>
</dbReference>
<name>A0A545U2I9_9PROT</name>
<dbReference type="PROSITE" id="PS52050">
    <property type="entry name" value="WYL"/>
    <property type="match status" value="1"/>
</dbReference>
<evidence type="ECO:0000259" key="1">
    <source>
        <dbReference type="Pfam" id="PF08279"/>
    </source>
</evidence>
<gene>
    <name evidence="3" type="ORF">FKG95_03635</name>
</gene>
<comment type="caution">
    <text evidence="3">The sequence shown here is derived from an EMBL/GenBank/DDBJ whole genome shotgun (WGS) entry which is preliminary data.</text>
</comment>
<reference evidence="3 4" key="1">
    <citation type="submission" date="2019-06" db="EMBL/GenBank/DDBJ databases">
        <title>Whole genome sequence for Rhodospirillaceae sp. R148.</title>
        <authorList>
            <person name="Wang G."/>
        </authorList>
    </citation>
    <scope>NUCLEOTIDE SEQUENCE [LARGE SCALE GENOMIC DNA]</scope>
    <source>
        <strain evidence="3 4">R148</strain>
    </source>
</reference>
<organism evidence="3 4">
    <name type="scientific">Denitrobaculum tricleocarpae</name>
    <dbReference type="NCBI Taxonomy" id="2591009"/>
    <lineage>
        <taxon>Bacteria</taxon>
        <taxon>Pseudomonadati</taxon>
        <taxon>Pseudomonadota</taxon>
        <taxon>Alphaproteobacteria</taxon>
        <taxon>Rhodospirillales</taxon>
        <taxon>Rhodospirillaceae</taxon>
        <taxon>Denitrobaculum</taxon>
    </lineage>
</organism>
<sequence length="227" mass="25768">MRPAERLFRIIQILRASGRVMTAADIAERLEVSPRTVYRDLGHLMASGAPIDGERGVGYLLREAFDAPPLTFTFEQLEALAFGAKAVQVLAGEDLGIAAREALAKIEMSIPPEHARRLKTAPLFAMRGAKQPAPPKLLGPLRRAISERRRLQILYRSLADQESERLIRPLGLTNFGPVWLLTTWCELRQDFRDFRVDRIQRYEVQAGRFEAEPDKSFESYIARYTDC</sequence>
<dbReference type="SUPFAM" id="SSF46785">
    <property type="entry name" value="Winged helix' DNA-binding domain"/>
    <property type="match status" value="1"/>
</dbReference>
<dbReference type="InterPro" id="IPR013196">
    <property type="entry name" value="HTH_11"/>
</dbReference>
<evidence type="ECO:0000313" key="3">
    <source>
        <dbReference type="EMBL" id="TQV83689.1"/>
    </source>
</evidence>
<evidence type="ECO:0000259" key="2">
    <source>
        <dbReference type="Pfam" id="PF13280"/>
    </source>
</evidence>
<dbReference type="AlphaFoldDB" id="A0A545U2I9"/>
<dbReference type="EMBL" id="VHSH01000001">
    <property type="protein sequence ID" value="TQV83689.1"/>
    <property type="molecule type" value="Genomic_DNA"/>
</dbReference>
<dbReference type="Pfam" id="PF08279">
    <property type="entry name" value="HTH_11"/>
    <property type="match status" value="1"/>
</dbReference>
<dbReference type="InterPro" id="IPR051534">
    <property type="entry name" value="CBASS_pafABC_assoc_protein"/>
</dbReference>
<accession>A0A545U2I9</accession>
<protein>
    <submittedName>
        <fullName evidence="3">YafY family transcriptional regulator</fullName>
    </submittedName>
</protein>
<dbReference type="Gene3D" id="1.10.10.10">
    <property type="entry name" value="Winged helix-like DNA-binding domain superfamily/Winged helix DNA-binding domain"/>
    <property type="match status" value="1"/>
</dbReference>
<dbReference type="PANTHER" id="PTHR34580:SF3">
    <property type="entry name" value="PROTEIN PAFB"/>
    <property type="match status" value="1"/>
</dbReference>
<feature type="domain" description="WYL" evidence="2">
    <location>
        <begin position="137"/>
        <end position="204"/>
    </location>
</feature>